<dbReference type="AlphaFoldDB" id="A0A0F9BNA1"/>
<dbReference type="EMBL" id="LAZR01037002">
    <property type="protein sequence ID" value="KKL23364.1"/>
    <property type="molecule type" value="Genomic_DNA"/>
</dbReference>
<name>A0A0F9BNA1_9ZZZZ</name>
<gene>
    <name evidence="1" type="ORF">LCGC14_2426110</name>
</gene>
<protein>
    <submittedName>
        <fullName evidence="1">Uncharacterized protein</fullName>
    </submittedName>
</protein>
<organism evidence="1">
    <name type="scientific">marine sediment metagenome</name>
    <dbReference type="NCBI Taxonomy" id="412755"/>
    <lineage>
        <taxon>unclassified sequences</taxon>
        <taxon>metagenomes</taxon>
        <taxon>ecological metagenomes</taxon>
    </lineage>
</organism>
<reference evidence="1" key="1">
    <citation type="journal article" date="2015" name="Nature">
        <title>Complex archaea that bridge the gap between prokaryotes and eukaryotes.</title>
        <authorList>
            <person name="Spang A."/>
            <person name="Saw J.H."/>
            <person name="Jorgensen S.L."/>
            <person name="Zaremba-Niedzwiedzka K."/>
            <person name="Martijn J."/>
            <person name="Lind A.E."/>
            <person name="van Eijk R."/>
            <person name="Schleper C."/>
            <person name="Guy L."/>
            <person name="Ettema T.J."/>
        </authorList>
    </citation>
    <scope>NUCLEOTIDE SEQUENCE</scope>
</reference>
<comment type="caution">
    <text evidence="1">The sequence shown here is derived from an EMBL/GenBank/DDBJ whole genome shotgun (WGS) entry which is preliminary data.</text>
</comment>
<proteinExistence type="predicted"/>
<accession>A0A0F9BNA1</accession>
<evidence type="ECO:0000313" key="1">
    <source>
        <dbReference type="EMBL" id="KKL23364.1"/>
    </source>
</evidence>
<sequence>MGRKIPFENVVKNLKLHRYRGKILQSDYSNLGIQLFQERQFADNLGVNFLWLRKIGLVKITDQCGWNLPTEPSIEELIKFKDKIQKKVNS</sequence>